<feature type="compositionally biased region" description="Polar residues" evidence="1">
    <location>
        <begin position="506"/>
        <end position="535"/>
    </location>
</feature>
<dbReference type="KEGG" id="tasa:A1Q1_05347"/>
<dbReference type="HOGENOM" id="CLU_254678_0_0_1"/>
<feature type="region of interest" description="Disordered" evidence="1">
    <location>
        <begin position="981"/>
        <end position="1262"/>
    </location>
</feature>
<feature type="compositionally biased region" description="Basic and acidic residues" evidence="1">
    <location>
        <begin position="1286"/>
        <end position="1296"/>
    </location>
</feature>
<feature type="region of interest" description="Disordered" evidence="1">
    <location>
        <begin position="286"/>
        <end position="396"/>
    </location>
</feature>
<feature type="compositionally biased region" description="Polar residues" evidence="1">
    <location>
        <begin position="1224"/>
        <end position="1234"/>
    </location>
</feature>
<feature type="region of interest" description="Disordered" evidence="1">
    <location>
        <begin position="450"/>
        <end position="753"/>
    </location>
</feature>
<feature type="compositionally biased region" description="Polar residues" evidence="1">
    <location>
        <begin position="1135"/>
        <end position="1146"/>
    </location>
</feature>
<evidence type="ECO:0000256" key="1">
    <source>
        <dbReference type="SAM" id="MobiDB-lite"/>
    </source>
</evidence>
<feature type="compositionally biased region" description="Low complexity" evidence="1">
    <location>
        <begin position="1067"/>
        <end position="1091"/>
    </location>
</feature>
<protein>
    <submittedName>
        <fullName evidence="2">Uncharacterized protein</fullName>
    </submittedName>
</protein>
<name>J5SKN0_TRIAS</name>
<dbReference type="Proteomes" id="UP000002748">
    <property type="component" value="Unassembled WGS sequence"/>
</dbReference>
<feature type="compositionally biased region" description="Low complexity" evidence="1">
    <location>
        <begin position="1355"/>
        <end position="1369"/>
    </location>
</feature>
<feature type="compositionally biased region" description="Low complexity" evidence="1">
    <location>
        <begin position="726"/>
        <end position="741"/>
    </location>
</feature>
<feature type="compositionally biased region" description="Pro residues" evidence="1">
    <location>
        <begin position="318"/>
        <end position="327"/>
    </location>
</feature>
<dbReference type="VEuPathDB" id="FungiDB:A1Q1_05347"/>
<feature type="compositionally biased region" description="Polar residues" evidence="1">
    <location>
        <begin position="252"/>
        <end position="269"/>
    </location>
</feature>
<feature type="compositionally biased region" description="Polar residues" evidence="1">
    <location>
        <begin position="1304"/>
        <end position="1324"/>
    </location>
</feature>
<feature type="compositionally biased region" description="Low complexity" evidence="1">
    <location>
        <begin position="330"/>
        <end position="353"/>
    </location>
</feature>
<feature type="compositionally biased region" description="Polar residues" evidence="1">
    <location>
        <begin position="599"/>
        <end position="617"/>
    </location>
</feature>
<organism evidence="2 3">
    <name type="scientific">Trichosporon asahii var. asahii (strain ATCC 90039 / CBS 2479 / JCM 2466 / KCTC 7840 / NBRC 103889/ NCYC 2677 / UAMH 7654)</name>
    <name type="common">Yeast</name>
    <dbReference type="NCBI Taxonomy" id="1186058"/>
    <lineage>
        <taxon>Eukaryota</taxon>
        <taxon>Fungi</taxon>
        <taxon>Dikarya</taxon>
        <taxon>Basidiomycota</taxon>
        <taxon>Agaricomycotina</taxon>
        <taxon>Tremellomycetes</taxon>
        <taxon>Trichosporonales</taxon>
        <taxon>Trichosporonaceae</taxon>
        <taxon>Trichosporon</taxon>
    </lineage>
</organism>
<feature type="region of interest" description="Disordered" evidence="1">
    <location>
        <begin position="28"/>
        <end position="204"/>
    </location>
</feature>
<evidence type="ECO:0000313" key="2">
    <source>
        <dbReference type="EMBL" id="EJT46136.1"/>
    </source>
</evidence>
<dbReference type="GeneID" id="25988859"/>
<feature type="compositionally biased region" description="Low complexity" evidence="1">
    <location>
        <begin position="143"/>
        <end position="152"/>
    </location>
</feature>
<dbReference type="EMBL" id="ALBS01000304">
    <property type="protein sequence ID" value="EJT46136.1"/>
    <property type="molecule type" value="Genomic_DNA"/>
</dbReference>
<accession>J5SKN0</accession>
<dbReference type="OrthoDB" id="2596978at2759"/>
<reference evidence="2 3" key="1">
    <citation type="journal article" date="2012" name="Eukaryot. Cell">
        <title>Draft genome sequence of CBS 2479, the standard type strain of Trichosporon asahii.</title>
        <authorList>
            <person name="Yang R.Y."/>
            <person name="Li H.T."/>
            <person name="Zhu H."/>
            <person name="Zhou G.P."/>
            <person name="Wang M."/>
            <person name="Wang L."/>
        </authorList>
    </citation>
    <scope>NUCLEOTIDE SEQUENCE [LARGE SCALE GENOMIC DNA]</scope>
    <source>
        <strain evidence="3">ATCC 90039 / CBS 2479 / JCM 2466 / KCTC 7840 / NCYC 2677 / UAMH 7654</strain>
    </source>
</reference>
<feature type="region of interest" description="Disordered" evidence="1">
    <location>
        <begin position="1286"/>
        <end position="1395"/>
    </location>
</feature>
<feature type="compositionally biased region" description="Polar residues" evidence="1">
    <location>
        <begin position="223"/>
        <end position="242"/>
    </location>
</feature>
<evidence type="ECO:0000313" key="3">
    <source>
        <dbReference type="Proteomes" id="UP000002748"/>
    </source>
</evidence>
<feature type="region of interest" description="Disordered" evidence="1">
    <location>
        <begin position="1"/>
        <end position="20"/>
    </location>
</feature>
<feature type="region of interest" description="Disordered" evidence="1">
    <location>
        <begin position="221"/>
        <end position="273"/>
    </location>
</feature>
<feature type="compositionally biased region" description="Basic and acidic residues" evidence="1">
    <location>
        <begin position="482"/>
        <end position="496"/>
    </location>
</feature>
<feature type="compositionally biased region" description="Low complexity" evidence="1">
    <location>
        <begin position="464"/>
        <end position="473"/>
    </location>
</feature>
<sequence length="1395" mass="147703">MASSSAGPSSSRRSQSAAVAAEIWDDDFDFDIEGSTPAPPKPKPSSRHQQQHLYSQHDQSPSRKGSSSSSNYNALGLGVSRSGSRTNAFPIRLDSSDESDEDWDLPGSRIMAATYANTPRNRGSVMLASPAHLQPPRSPPRSSPSHSPTLPSNASLHRTSALPIPTTPGRNRLGKRQSAVGLNSSPVRDPQLRHSPGHKSSPNLAEMERLSSHAVARAKLEGNSGQRAVSAAAPSTPQNQRAASPIRRRTASKSFGSPELSHSQSTEQLKSSKKGFSNFWKRLSAGANSPSNSNSSPDLRKRSSFSAALSSRKTTEAPPVPPLPPNMRTPSSSSAAWSVSSSQQSTPSSAATSKQGATKRLSAMIRRSSSNLAAHASASPKAPHKEISSISSPVGPTIHTPYSVTFGPDSTVSLTQMPASSMASTGSPLAKQPSLQQLNGLNATMSSSSVNLIGDATPQPRLRTTSTVTTQSQNQRKPSPLKHVEPKPVESSDELPRTFSPGFHLPSTTPSSPYRQRTLAGSVTSFQAQSQTSPSPLAVETFPTDNSDTETEESVVTGRTKSKVTPITMPVPRVRQSTSVSSGLREMNEAASTEAPRPSNVSSMSRKSVQQRLSSDPSSTASHESEKSSTLKRITSFSKKHGRRLSGGWKFGQGSNDEKHGPSLETVSGSPSKPEAMLGHTNGSAEPPSRGKTAFPSDPRPSSSVARKKAASHEPGTGGAGQLNTAFSFGGASNSDGAADATPKQAKRRSQQDFVIPDNVLAKQKELKRGITSVKKFAGGVQSLKSLVESHERVCNSVLQNGTADDTRLFVDLENEYAQWWEMATVLIEVGSTGTQQEEEEPESVRLRRITLAANDARAAGEALRSLSGSSSAARSVLQNYQQEDGDVFTMINGPPRQRFGSAGRHDLSKRQLEVLRTMLRTPVEASESVVPSVDHRQAETIWGMTASRRHAHQSMPPMPTNHHTQPRHNAAALLDTATGQKRPSFADPPAVNAQPQAASTIGRPQPRSRSGLAGLRDFLRGLKGGNKASQPPATADAGRAGRRGSRPPPLNLAAADAYPQSPPTSPTITTGTSESFGTRTGTSRSSMRLSNGSPSKDKRRRPSLRGIFRGGSGNWSELVKSPTSGAPLTPVQEPPSSHTSSQTGLSRPPSIPALARLKTGRAGEYGQLGVESPPASPVRTSSDPRVPRTPPPNGSVASVDDATLRLRSRVLGLGHPSEASPGRTASSPVNRPATNGLAPAEDKTPRSRSDTGPGRDETVIALTPENLPVLLDYVRQCERKLEEWKGRAHGLEDLKPLPPQRPGSISSVRPASFKSPSVKSAATTVRPGSMKPPSTKAPSITGARSPSLPPLRSPPLSASARMSTSASMETQAHTQKLWAAAQAPAPKKPDWGVV</sequence>
<dbReference type="RefSeq" id="XP_014177554.1">
    <property type="nucleotide sequence ID" value="XM_014322079.1"/>
</dbReference>
<feature type="compositionally biased region" description="Low complexity" evidence="1">
    <location>
        <begin position="288"/>
        <end position="297"/>
    </location>
</feature>
<feature type="compositionally biased region" description="Basic and acidic residues" evidence="1">
    <location>
        <begin position="1241"/>
        <end position="1259"/>
    </location>
</feature>
<feature type="compositionally biased region" description="Low complexity" evidence="1">
    <location>
        <begin position="368"/>
        <end position="381"/>
    </location>
</feature>
<proteinExistence type="predicted"/>
<comment type="caution">
    <text evidence="2">The sequence shown here is derived from an EMBL/GenBank/DDBJ whole genome shotgun (WGS) entry which is preliminary data.</text>
</comment>
<gene>
    <name evidence="2" type="ORF">A1Q1_05347</name>
</gene>